<feature type="binding site" evidence="10">
    <location>
        <begin position="112"/>
        <end position="113"/>
    </location>
    <ligand>
        <name>substrate</name>
    </ligand>
</feature>
<protein>
    <recommendedName>
        <fullName evidence="3">asparaginase</fullName>
        <ecNumber evidence="3">3.5.1.1</ecNumber>
    </recommendedName>
</protein>
<dbReference type="FunFam" id="3.40.50.1170:FF:000001">
    <property type="entry name" value="L-asparaginase 2"/>
    <property type="match status" value="1"/>
</dbReference>
<keyword evidence="6" id="KW-0378">Hydrolase</keyword>
<dbReference type="PROSITE" id="PS51732">
    <property type="entry name" value="ASN_GLN_ASE_3"/>
    <property type="match status" value="1"/>
</dbReference>
<proteinExistence type="inferred from homology"/>
<feature type="active site" evidence="11">
    <location>
        <position position="35"/>
    </location>
</feature>
<evidence type="ECO:0000259" key="15">
    <source>
        <dbReference type="Pfam" id="PF00710"/>
    </source>
</evidence>
<feature type="signal peptide" evidence="14">
    <location>
        <begin position="1"/>
        <end position="22"/>
    </location>
</feature>
<comment type="subcellular location">
    <subcellularLocation>
        <location evidence="1">Periplasm</location>
    </subcellularLocation>
</comment>
<evidence type="ECO:0000256" key="2">
    <source>
        <dbReference type="ARBA" id="ARBA00010518"/>
    </source>
</evidence>
<feature type="binding site" evidence="10">
    <location>
        <position position="81"/>
    </location>
    <ligand>
        <name>substrate</name>
    </ligand>
</feature>
<name>A0A2C6DM19_9GAMM</name>
<feature type="domain" description="Asparaginase/glutaminase C-terminal" evidence="16">
    <location>
        <begin position="236"/>
        <end position="346"/>
    </location>
</feature>
<dbReference type="PIRSF" id="PIRSF001220">
    <property type="entry name" value="L-ASNase_gatD"/>
    <property type="match status" value="1"/>
</dbReference>
<dbReference type="Proteomes" id="UP000224974">
    <property type="component" value="Unassembled WGS sequence"/>
</dbReference>
<dbReference type="InterPro" id="IPR027473">
    <property type="entry name" value="L-asparaginase_C"/>
</dbReference>
<evidence type="ECO:0000256" key="4">
    <source>
        <dbReference type="ARBA" id="ARBA00022729"/>
    </source>
</evidence>
<dbReference type="InterPro" id="IPR027474">
    <property type="entry name" value="L-asparaginase_N"/>
</dbReference>
<evidence type="ECO:0000256" key="11">
    <source>
        <dbReference type="PROSITE-ProRule" id="PRU10099"/>
    </source>
</evidence>
<dbReference type="EC" id="3.5.1.1" evidence="3"/>
<dbReference type="InterPro" id="IPR006034">
    <property type="entry name" value="Asparaginase/glutaminase-like"/>
</dbReference>
<dbReference type="GO" id="GO:0004067">
    <property type="term" value="F:asparaginase activity"/>
    <property type="evidence" value="ECO:0007669"/>
    <property type="project" value="UniProtKB-UniRule"/>
</dbReference>
<evidence type="ECO:0000256" key="3">
    <source>
        <dbReference type="ARBA" id="ARBA00012920"/>
    </source>
</evidence>
<evidence type="ECO:0000256" key="10">
    <source>
        <dbReference type="PIRSR" id="PIRSR001220-2"/>
    </source>
</evidence>
<dbReference type="NCBIfam" id="NF008304">
    <property type="entry name" value="PRK11096.1"/>
    <property type="match status" value="1"/>
</dbReference>
<evidence type="ECO:0000313" key="18">
    <source>
        <dbReference type="Proteomes" id="UP000224974"/>
    </source>
</evidence>
<accession>A0A2C6DM19</accession>
<dbReference type="PIRSF" id="PIRSF500176">
    <property type="entry name" value="L_ASNase"/>
    <property type="match status" value="1"/>
</dbReference>
<evidence type="ECO:0000256" key="1">
    <source>
        <dbReference type="ARBA" id="ARBA00004418"/>
    </source>
</evidence>
<evidence type="ECO:0000256" key="13">
    <source>
        <dbReference type="RuleBase" id="RU004456"/>
    </source>
</evidence>
<dbReference type="PANTHER" id="PTHR11707:SF28">
    <property type="entry name" value="60 KDA LYSOPHOSPHOLIPASE"/>
    <property type="match status" value="1"/>
</dbReference>
<dbReference type="Gene3D" id="3.40.50.40">
    <property type="match status" value="1"/>
</dbReference>
<evidence type="ECO:0000313" key="17">
    <source>
        <dbReference type="EMBL" id="PHI31378.1"/>
    </source>
</evidence>
<dbReference type="PROSITE" id="PS00917">
    <property type="entry name" value="ASN_GLN_ASE_2"/>
    <property type="match status" value="1"/>
</dbReference>
<evidence type="ECO:0000256" key="12">
    <source>
        <dbReference type="PROSITE-ProRule" id="PRU10100"/>
    </source>
</evidence>
<dbReference type="PANTHER" id="PTHR11707">
    <property type="entry name" value="L-ASPARAGINASE"/>
    <property type="match status" value="1"/>
</dbReference>
<feature type="active site" evidence="12">
    <location>
        <position position="112"/>
    </location>
</feature>
<dbReference type="AlphaFoldDB" id="A0A2C6DM19"/>
<dbReference type="InterPro" id="IPR020827">
    <property type="entry name" value="Asparaginase/glutaminase_AS1"/>
</dbReference>
<dbReference type="InterPro" id="IPR027475">
    <property type="entry name" value="Asparaginase/glutaminase_AS2"/>
</dbReference>
<dbReference type="PROSITE" id="PS00144">
    <property type="entry name" value="ASN_GLN_ASE_1"/>
    <property type="match status" value="1"/>
</dbReference>
<organism evidence="17 18">
    <name type="scientific">Budvicia aquatica</name>
    <dbReference type="NCBI Taxonomy" id="82979"/>
    <lineage>
        <taxon>Bacteria</taxon>
        <taxon>Pseudomonadati</taxon>
        <taxon>Pseudomonadota</taxon>
        <taxon>Gammaproteobacteria</taxon>
        <taxon>Enterobacterales</taxon>
        <taxon>Budviciaceae</taxon>
        <taxon>Budvicia</taxon>
    </lineage>
</organism>
<sequence>MLVFKKSALGALLCCFTLPVLAELPTITVLATGGTIAGGGISETKSNYVAGQFGVDKLVEAVPQLKDIAKIKGEQIVNIGSQDMNDQVWLKLANAINQGCSGSDGFVITHGTDTMEETAYFLNLTVKCDKPVVMVGSMRPATAMSADGPFNLYNAVVVASDKNSAGRGVLVAMNDAVLDARDVTKTSTTAVQTFKSVNYGALGYIHNGKVDYQRMPTRKHTNASSFDVSSLTSLPKVDIVYSYSNASAAPVKALIAEGTQGIVSAGVGNGNLYNTLFEALTQAREQGVAVVRSSRVPTGSTTQDAEIDDVKYGFVASGTLNPQKARVLLQLALTKTKDPAEIQRIFNEY</sequence>
<comment type="similarity">
    <text evidence="2 13">Belongs to the asparaginase 1 family.</text>
</comment>
<keyword evidence="4 14" id="KW-0732">Signal</keyword>
<keyword evidence="7" id="KW-1015">Disulfide bond</keyword>
<dbReference type="Pfam" id="PF00710">
    <property type="entry name" value="Asparaginase"/>
    <property type="match status" value="1"/>
</dbReference>
<reference evidence="18" key="1">
    <citation type="submission" date="2017-09" db="EMBL/GenBank/DDBJ databases">
        <title>FDA dAtabase for Regulatory Grade micrObial Sequences (FDA-ARGOS): Supporting development and validation of Infectious Disease Dx tests.</title>
        <authorList>
            <person name="Minogue T."/>
            <person name="Wolcott M."/>
            <person name="Wasieloski L."/>
            <person name="Aguilar W."/>
            <person name="Moore D."/>
            <person name="Tallon L."/>
            <person name="Sadzewicz L."/>
            <person name="Ott S."/>
            <person name="Zhao X."/>
            <person name="Nagaraj S."/>
            <person name="Vavikolanu K."/>
            <person name="Aluvathingal J."/>
            <person name="Nadendla S."/>
            <person name="Sichtig H."/>
        </authorList>
    </citation>
    <scope>NUCLEOTIDE SEQUENCE [LARGE SCALE GENOMIC DNA]</scope>
    <source>
        <strain evidence="18">FDAARGOS_387</strain>
    </source>
</reference>
<feature type="domain" description="L-asparaginase N-terminal" evidence="15">
    <location>
        <begin position="27"/>
        <end position="216"/>
    </location>
</feature>
<dbReference type="FunFam" id="3.40.50.40:FF:000002">
    <property type="entry name" value="L-asparaginase 2"/>
    <property type="match status" value="1"/>
</dbReference>
<keyword evidence="18" id="KW-1185">Reference proteome</keyword>
<dbReference type="PRINTS" id="PR00139">
    <property type="entry name" value="ASNGLNASE"/>
</dbReference>
<dbReference type="InterPro" id="IPR004550">
    <property type="entry name" value="AsnASE_II"/>
</dbReference>
<dbReference type="SUPFAM" id="SSF53774">
    <property type="entry name" value="Glutaminase/Asparaginase"/>
    <property type="match status" value="1"/>
</dbReference>
<dbReference type="SMART" id="SM00870">
    <property type="entry name" value="Asparaginase"/>
    <property type="match status" value="1"/>
</dbReference>
<dbReference type="EMBL" id="PDDX01000001">
    <property type="protein sequence ID" value="PHI31378.1"/>
    <property type="molecule type" value="Genomic_DNA"/>
</dbReference>
<comment type="caution">
    <text evidence="17">The sequence shown here is derived from an EMBL/GenBank/DDBJ whole genome shotgun (WGS) entry which is preliminary data.</text>
</comment>
<dbReference type="InterPro" id="IPR036152">
    <property type="entry name" value="Asp/glu_Ase-like_sf"/>
</dbReference>
<dbReference type="STRING" id="1111728.GCA_000427805_03866"/>
<dbReference type="OrthoDB" id="9788068at2"/>
<dbReference type="Pfam" id="PF17763">
    <property type="entry name" value="Asparaginase_C"/>
    <property type="match status" value="1"/>
</dbReference>
<dbReference type="RefSeq" id="WP_029093532.1">
    <property type="nucleotide sequence ID" value="NZ_BRLG01000009.1"/>
</dbReference>
<dbReference type="InterPro" id="IPR040919">
    <property type="entry name" value="Asparaginase_C"/>
</dbReference>
<dbReference type="InterPro" id="IPR037152">
    <property type="entry name" value="L-asparaginase_N_sf"/>
</dbReference>
<evidence type="ECO:0000259" key="16">
    <source>
        <dbReference type="Pfam" id="PF17763"/>
    </source>
</evidence>
<dbReference type="NCBIfam" id="TIGR00520">
    <property type="entry name" value="asnASE_II"/>
    <property type="match status" value="1"/>
</dbReference>
<feature type="active site" description="O-isoaspartyl threonine intermediate" evidence="9">
    <location>
        <position position="35"/>
    </location>
</feature>
<comment type="catalytic activity">
    <reaction evidence="8">
        <text>L-asparagine + H2O = L-aspartate + NH4(+)</text>
        <dbReference type="Rhea" id="RHEA:21016"/>
        <dbReference type="ChEBI" id="CHEBI:15377"/>
        <dbReference type="ChEBI" id="CHEBI:28938"/>
        <dbReference type="ChEBI" id="CHEBI:29991"/>
        <dbReference type="ChEBI" id="CHEBI:58048"/>
        <dbReference type="EC" id="3.5.1.1"/>
    </reaction>
</comment>
<evidence type="ECO:0000256" key="7">
    <source>
        <dbReference type="ARBA" id="ARBA00023157"/>
    </source>
</evidence>
<evidence type="ECO:0000256" key="8">
    <source>
        <dbReference type="ARBA" id="ARBA00049366"/>
    </source>
</evidence>
<evidence type="ECO:0000256" key="5">
    <source>
        <dbReference type="ARBA" id="ARBA00022764"/>
    </source>
</evidence>
<feature type="chain" id="PRO_5012225880" description="asparaginase" evidence="14">
    <location>
        <begin position="23"/>
        <end position="349"/>
    </location>
</feature>
<evidence type="ECO:0000256" key="9">
    <source>
        <dbReference type="PIRSR" id="PIRSR001220-1"/>
    </source>
</evidence>
<dbReference type="GO" id="GO:0042597">
    <property type="term" value="C:periplasmic space"/>
    <property type="evidence" value="ECO:0007669"/>
    <property type="project" value="UniProtKB-SubCell"/>
</dbReference>
<keyword evidence="5" id="KW-0574">Periplasm</keyword>
<evidence type="ECO:0000256" key="14">
    <source>
        <dbReference type="SAM" id="SignalP"/>
    </source>
</evidence>
<gene>
    <name evidence="17" type="ORF">CRN84_19545</name>
</gene>
<dbReference type="CDD" id="cd00411">
    <property type="entry name" value="L-asparaginase_like"/>
    <property type="match status" value="1"/>
</dbReference>
<dbReference type="Gene3D" id="3.40.50.1170">
    <property type="entry name" value="L-asparaginase, N-terminal domain"/>
    <property type="match status" value="1"/>
</dbReference>
<dbReference type="GO" id="GO:0006528">
    <property type="term" value="P:asparagine metabolic process"/>
    <property type="evidence" value="ECO:0007669"/>
    <property type="project" value="InterPro"/>
</dbReference>
<evidence type="ECO:0000256" key="6">
    <source>
        <dbReference type="ARBA" id="ARBA00022801"/>
    </source>
</evidence>